<dbReference type="HOGENOM" id="CLU_1871957_0_0_11"/>
<keyword evidence="2" id="KW-1133">Transmembrane helix</keyword>
<keyword evidence="2" id="KW-0812">Transmembrane</keyword>
<name>C0XS55_CORLD</name>
<evidence type="ECO:0000313" key="4">
    <source>
        <dbReference type="Proteomes" id="UP000006196"/>
    </source>
</evidence>
<reference evidence="3" key="1">
    <citation type="submission" date="2009-01" db="EMBL/GenBank/DDBJ databases">
        <authorList>
            <person name="Qin X."/>
            <person name="Bachman B."/>
            <person name="Battles P."/>
            <person name="Bell A."/>
            <person name="Bess C."/>
            <person name="Bickham C."/>
            <person name="Chaboub L."/>
            <person name="Chen D."/>
            <person name="Coyle M."/>
            <person name="Deiros D.R."/>
            <person name="Dinh H."/>
            <person name="Forbes L."/>
            <person name="Fowler G."/>
            <person name="Francisco L."/>
            <person name="Fu Q."/>
            <person name="Gubbala S."/>
            <person name="Hale W."/>
            <person name="Han Y."/>
            <person name="Hemphill L."/>
            <person name="Highlander S.K."/>
            <person name="Hirani K."/>
            <person name="Hogues M."/>
            <person name="Jackson L."/>
            <person name="Jakkamsetti A."/>
            <person name="Javaid M."/>
            <person name="Jiang H."/>
            <person name="Korchina V."/>
            <person name="Kovar C."/>
            <person name="Lara F."/>
            <person name="Lee S."/>
            <person name="Mata R."/>
            <person name="Mathew T."/>
            <person name="Moen C."/>
            <person name="Morales K."/>
            <person name="Munidasa M."/>
            <person name="Nazareth L."/>
            <person name="Ngo R."/>
            <person name="Nguyen L."/>
            <person name="Okwuonu G."/>
            <person name="Ongeri F."/>
            <person name="Patil S."/>
            <person name="Petrosino J."/>
            <person name="Pham C."/>
            <person name="Pham P."/>
            <person name="Pu L.-L."/>
            <person name="Puazo M."/>
            <person name="Raj R."/>
            <person name="Reid J."/>
            <person name="Rouhana J."/>
            <person name="Saada N."/>
            <person name="Shang Y."/>
            <person name="Simmons D."/>
            <person name="Thornton R."/>
            <person name="Warren J."/>
            <person name="Weissenberger G."/>
            <person name="Zhang J."/>
            <person name="Zhang L."/>
            <person name="Zhou C."/>
            <person name="Zhu D."/>
            <person name="Muzny D."/>
            <person name="Worley K."/>
            <person name="Gibbs R."/>
        </authorList>
    </citation>
    <scope>NUCLEOTIDE SEQUENCE [LARGE SCALE GENOMIC DNA]</scope>
    <source>
        <strain evidence="3">DSM 44291</strain>
    </source>
</reference>
<dbReference type="Proteomes" id="UP000006196">
    <property type="component" value="Unassembled WGS sequence"/>
</dbReference>
<feature type="transmembrane region" description="Helical" evidence="2">
    <location>
        <begin position="62"/>
        <end position="85"/>
    </location>
</feature>
<sequence>MYYDALADEIRLDTRGLDYERVTPAEVEQIRSGLEKPSDNGYNPKELRESTNSRVSFRIAPAIIWGGVAILGIITGGGLIFYAMYTSHAEKQNPIHQCFANGGNPVVDSRDSAGVEGTTDSGAASREGGYRFECQK</sequence>
<dbReference type="eggNOG" id="ENOG50348QN">
    <property type="taxonomic scope" value="Bacteria"/>
</dbReference>
<comment type="caution">
    <text evidence="3">The sequence shown here is derived from an EMBL/GenBank/DDBJ whole genome shotgun (WGS) entry which is preliminary data.</text>
</comment>
<gene>
    <name evidence="3" type="ORF">HMPREF0298_1275</name>
</gene>
<organism evidence="3 4">
    <name type="scientific">Corynebacterium lipophiloflavum (strain ATCC 700352 / DSM 44291 / CCUG 37336 / JCM 10383 / DMMZ 1944)</name>
    <dbReference type="NCBI Taxonomy" id="525263"/>
    <lineage>
        <taxon>Bacteria</taxon>
        <taxon>Bacillati</taxon>
        <taxon>Actinomycetota</taxon>
        <taxon>Actinomycetes</taxon>
        <taxon>Mycobacteriales</taxon>
        <taxon>Corynebacteriaceae</taxon>
        <taxon>Corynebacterium</taxon>
    </lineage>
</organism>
<evidence type="ECO:0000313" key="3">
    <source>
        <dbReference type="EMBL" id="EEI16950.1"/>
    </source>
</evidence>
<keyword evidence="2" id="KW-0472">Membrane</keyword>
<dbReference type="AlphaFoldDB" id="C0XS55"/>
<dbReference type="EMBL" id="ACHJ01000110">
    <property type="protein sequence ID" value="EEI16950.1"/>
    <property type="molecule type" value="Genomic_DNA"/>
</dbReference>
<protein>
    <submittedName>
        <fullName evidence="3">Uncharacterized protein</fullName>
    </submittedName>
</protein>
<keyword evidence="4" id="KW-1185">Reference proteome</keyword>
<evidence type="ECO:0000256" key="2">
    <source>
        <dbReference type="SAM" id="Phobius"/>
    </source>
</evidence>
<feature type="region of interest" description="Disordered" evidence="1">
    <location>
        <begin position="109"/>
        <end position="136"/>
    </location>
</feature>
<accession>C0XS55</accession>
<evidence type="ECO:0000256" key="1">
    <source>
        <dbReference type="SAM" id="MobiDB-lite"/>
    </source>
</evidence>
<proteinExistence type="predicted"/>